<dbReference type="RefSeq" id="WP_168087624.1">
    <property type="nucleotide sequence ID" value="NZ_BHZH01000031.1"/>
</dbReference>
<accession>A0ABX1CA99</accession>
<reference evidence="4 5" key="1">
    <citation type="submission" date="2020-03" db="EMBL/GenBank/DDBJ databases">
        <title>Draft genome of Streptomyces sp. ventii, isolated from the Axial Seamount in the Pacific Ocean, and resequencing of the two type strains Streptomyces lonarensis strain NCL 716 and Streptomyces bohaiensis strain 11A07.</title>
        <authorList>
            <person name="Loughran R.M."/>
            <person name="Pfannmuller K.M."/>
            <person name="Wasson B.J."/>
            <person name="Deadmond M.C."/>
            <person name="Paddock B.E."/>
            <person name="Koyack M.J."/>
            <person name="Gallegos D.A."/>
            <person name="Mitchell E.A."/>
            <person name="Ushijima B."/>
            <person name="Saw J.H."/>
            <person name="Mcphail K.L."/>
            <person name="Videau P."/>
        </authorList>
    </citation>
    <scope>NUCLEOTIDE SEQUENCE [LARGE SCALE GENOMIC DNA]</scope>
    <source>
        <strain evidence="4 5">11A07</strain>
    </source>
</reference>
<gene>
    <name evidence="4" type="ORF">HCN52_07705</name>
</gene>
<feature type="domain" description="YCII-related" evidence="3">
    <location>
        <begin position="42"/>
        <end position="108"/>
    </location>
</feature>
<dbReference type="Pfam" id="PF03795">
    <property type="entry name" value="YCII"/>
    <property type="match status" value="1"/>
</dbReference>
<proteinExistence type="inferred from homology"/>
<dbReference type="InterPro" id="IPR005545">
    <property type="entry name" value="YCII"/>
</dbReference>
<protein>
    <recommendedName>
        <fullName evidence="3">YCII-related domain-containing protein</fullName>
    </recommendedName>
</protein>
<dbReference type="Proteomes" id="UP000727056">
    <property type="component" value="Unassembled WGS sequence"/>
</dbReference>
<dbReference type="SUPFAM" id="SSF54909">
    <property type="entry name" value="Dimeric alpha+beta barrel"/>
    <property type="match status" value="1"/>
</dbReference>
<dbReference type="PANTHER" id="PTHR35174:SF3">
    <property type="entry name" value="BLL7171 PROTEIN"/>
    <property type="match status" value="1"/>
</dbReference>
<name>A0ABX1CA99_9ACTN</name>
<evidence type="ECO:0000259" key="3">
    <source>
        <dbReference type="Pfam" id="PF03795"/>
    </source>
</evidence>
<dbReference type="EMBL" id="JAAVJC010000040">
    <property type="protein sequence ID" value="NJQ14833.1"/>
    <property type="molecule type" value="Genomic_DNA"/>
</dbReference>
<keyword evidence="5" id="KW-1185">Reference proteome</keyword>
<comment type="caution">
    <text evidence="4">The sequence shown here is derived from an EMBL/GenBank/DDBJ whole genome shotgun (WGS) entry which is preliminary data.</text>
</comment>
<sequence length="137" mass="14628">MKYMIALMGTQGDWDAMRGGRDDQGRAWSRGDVRAMVDHMDGIDAELRSRGELVEGQGLEGPSATRTVRLRDGRREVTEGPHNGSREALAGYWIVDCASEERALEIAALASACPGPGGAPGGDPVEVRPVMEEPPGP</sequence>
<dbReference type="InterPro" id="IPR011008">
    <property type="entry name" value="Dimeric_a/b-barrel"/>
</dbReference>
<dbReference type="PANTHER" id="PTHR35174">
    <property type="entry name" value="BLL7171 PROTEIN-RELATED"/>
    <property type="match status" value="1"/>
</dbReference>
<evidence type="ECO:0000313" key="5">
    <source>
        <dbReference type="Proteomes" id="UP000727056"/>
    </source>
</evidence>
<organism evidence="4 5">
    <name type="scientific">Streptomyces bohaiensis</name>
    <dbReference type="NCBI Taxonomy" id="1431344"/>
    <lineage>
        <taxon>Bacteria</taxon>
        <taxon>Bacillati</taxon>
        <taxon>Actinomycetota</taxon>
        <taxon>Actinomycetes</taxon>
        <taxon>Kitasatosporales</taxon>
        <taxon>Streptomycetaceae</taxon>
        <taxon>Streptomyces</taxon>
    </lineage>
</organism>
<evidence type="ECO:0000313" key="4">
    <source>
        <dbReference type="EMBL" id="NJQ14833.1"/>
    </source>
</evidence>
<dbReference type="Gene3D" id="3.30.70.1060">
    <property type="entry name" value="Dimeric alpha+beta barrel"/>
    <property type="match status" value="1"/>
</dbReference>
<feature type="region of interest" description="Disordered" evidence="2">
    <location>
        <begin position="113"/>
        <end position="137"/>
    </location>
</feature>
<evidence type="ECO:0000256" key="1">
    <source>
        <dbReference type="ARBA" id="ARBA00007689"/>
    </source>
</evidence>
<evidence type="ECO:0000256" key="2">
    <source>
        <dbReference type="SAM" id="MobiDB-lite"/>
    </source>
</evidence>
<comment type="similarity">
    <text evidence="1">Belongs to the YciI family.</text>
</comment>